<sequence length="198" mass="22621">MSARWKNANGNMLDRVVCEEIKRLGADSSEFIRQLEFGKKQLEGNSEEYDDKLDQLRGAFKKNEKEIAEQVASLSLSEGTVAKGYVIEKIEELHGEGEKIKNHIAEIESLTTSHVLSNIEFDIIRQMLTTFRDTIDDMRVKSAPPYAPLLKRSFGTARMFMCIYLALMTAAVLNCLRMISFRRAAVDLLKMRRILLSR</sequence>
<evidence type="ECO:0000256" key="1">
    <source>
        <dbReference type="SAM" id="Coils"/>
    </source>
</evidence>
<keyword evidence="2" id="KW-0472">Membrane</keyword>
<keyword evidence="1" id="KW-0175">Coiled coil</keyword>
<gene>
    <name evidence="3" type="ORF">SAMN04488502_101478</name>
</gene>
<keyword evidence="4" id="KW-1185">Reference proteome</keyword>
<name>A0A1G9LVB0_9FIRM</name>
<accession>A0A1G9LVB0</accession>
<dbReference type="AlphaFoldDB" id="A0A1G9LVB0"/>
<evidence type="ECO:0000256" key="2">
    <source>
        <dbReference type="SAM" id="Phobius"/>
    </source>
</evidence>
<keyword evidence="2" id="KW-0812">Transmembrane</keyword>
<dbReference type="Proteomes" id="UP000214880">
    <property type="component" value="Unassembled WGS sequence"/>
</dbReference>
<feature type="coiled-coil region" evidence="1">
    <location>
        <begin position="39"/>
        <end position="66"/>
    </location>
</feature>
<feature type="transmembrane region" description="Helical" evidence="2">
    <location>
        <begin position="159"/>
        <end position="179"/>
    </location>
</feature>
<reference evidence="3 4" key="1">
    <citation type="submission" date="2016-10" db="EMBL/GenBank/DDBJ databases">
        <authorList>
            <person name="de Groot N.N."/>
        </authorList>
    </citation>
    <scope>NUCLEOTIDE SEQUENCE [LARGE SCALE GENOMIC DNA]</scope>
    <source>
        <strain evidence="3 4">DSM 1736</strain>
    </source>
</reference>
<keyword evidence="2" id="KW-1133">Transmembrane helix</keyword>
<dbReference type="RefSeq" id="WP_217636819.1">
    <property type="nucleotide sequence ID" value="NZ_FNHB01000001.1"/>
</dbReference>
<protein>
    <submittedName>
        <fullName evidence="3">Uncharacterized protein</fullName>
    </submittedName>
</protein>
<organism evidence="3 4">
    <name type="scientific">Dendrosporobacter quercicolus</name>
    <dbReference type="NCBI Taxonomy" id="146817"/>
    <lineage>
        <taxon>Bacteria</taxon>
        <taxon>Bacillati</taxon>
        <taxon>Bacillota</taxon>
        <taxon>Negativicutes</taxon>
        <taxon>Selenomonadales</taxon>
        <taxon>Sporomusaceae</taxon>
        <taxon>Dendrosporobacter</taxon>
    </lineage>
</organism>
<evidence type="ECO:0000313" key="3">
    <source>
        <dbReference type="EMBL" id="SDL65833.1"/>
    </source>
</evidence>
<evidence type="ECO:0000313" key="4">
    <source>
        <dbReference type="Proteomes" id="UP000214880"/>
    </source>
</evidence>
<dbReference type="EMBL" id="FNHB01000001">
    <property type="protein sequence ID" value="SDL65833.1"/>
    <property type="molecule type" value="Genomic_DNA"/>
</dbReference>
<proteinExistence type="predicted"/>
<dbReference type="STRING" id="146817.SAMN04488502_101478"/>